<dbReference type="PANTHER" id="PTHR30290">
    <property type="entry name" value="PERIPLASMIC BINDING COMPONENT OF ABC TRANSPORTER"/>
    <property type="match status" value="1"/>
</dbReference>
<dbReference type="Gene3D" id="3.40.190.10">
    <property type="entry name" value="Periplasmic binding protein-like II"/>
    <property type="match status" value="1"/>
</dbReference>
<comment type="subcellular location">
    <subcellularLocation>
        <location evidence="1">Cell envelope</location>
    </subcellularLocation>
</comment>
<keyword evidence="5" id="KW-1133">Transmembrane helix</keyword>
<feature type="transmembrane region" description="Helical" evidence="5">
    <location>
        <begin position="20"/>
        <end position="41"/>
    </location>
</feature>
<dbReference type="CDD" id="cd00995">
    <property type="entry name" value="PBP2_NikA_DppA_OppA_like"/>
    <property type="match status" value="1"/>
</dbReference>
<evidence type="ECO:0000256" key="5">
    <source>
        <dbReference type="SAM" id="Phobius"/>
    </source>
</evidence>
<dbReference type="PIRSF" id="PIRSF002741">
    <property type="entry name" value="MppA"/>
    <property type="match status" value="1"/>
</dbReference>
<reference evidence="7 8" key="1">
    <citation type="submission" date="2023-05" db="EMBL/GenBank/DDBJ databases">
        <title>Genome sequence of Pinibacter sp. MAH-24.</title>
        <authorList>
            <person name="Huq M.A."/>
        </authorList>
    </citation>
    <scope>NUCLEOTIDE SEQUENCE [LARGE SCALE GENOMIC DNA]</scope>
    <source>
        <strain evidence="7 8">MAH-24</strain>
    </source>
</reference>
<protein>
    <submittedName>
        <fullName evidence="7">ABC transporter substrate-binding protein</fullName>
    </submittedName>
</protein>
<dbReference type="EMBL" id="JASBRG010000007">
    <property type="protein sequence ID" value="MDI3320764.1"/>
    <property type="molecule type" value="Genomic_DNA"/>
</dbReference>
<dbReference type="Proteomes" id="UP001226434">
    <property type="component" value="Unassembled WGS sequence"/>
</dbReference>
<dbReference type="Gene3D" id="3.90.76.10">
    <property type="entry name" value="Dipeptide-binding Protein, Domain 1"/>
    <property type="match status" value="1"/>
</dbReference>
<dbReference type="InterPro" id="IPR039424">
    <property type="entry name" value="SBP_5"/>
</dbReference>
<evidence type="ECO:0000313" key="8">
    <source>
        <dbReference type="Proteomes" id="UP001226434"/>
    </source>
</evidence>
<keyword evidence="5" id="KW-0812">Transmembrane</keyword>
<sequence>MKSERLEITEIRRKFRFCKAIMLGLPKPSICALILCVFMIACHTKQHSNRKIFHYNESTGIASLDPAFAKNQSIMWAIHQLYNTLVEVDSGLNIKPSLAKSWDVNSDKTVFTFHLRTDVFFHDNDVFSGGKGRRLIAKDVEYSFRRIIDKATASSGAWIFNDKIKDANAFKAIDDTTFRLTLVKPFNPVLGLLSMQYCSIVPHEVVEKYGKDFRSHPCGTGPFEIVAWEDGQALIMKRNEHYFERDAAGKQLPYLDGIKVSFYDSKATEFLLFRQGQLDFVNDIEASFKDEILTKKGELKNEWKDKIVLSKHPYLNIEYLGILVDSSNELLKKSPLRFKKVRQAINYAFDRRKMMLYLRNSIGTTAESGFVPQGLPSFDANAVKGYHYDLEKARALLKEAGFADGQNMPVIKLLTIPIYGELGSFVAKQLEDAGIKVQVEVVQKSLLLEQTAKSEAFFFRGSWIADYPDAENYLSVFYSKNPAPPNYTRYNNPAFDALYEKAMQENNDSLRYRIYREMDQMVMNDAPVVPLWYDEVIRLINKDVTGFYPNALNLLELRTVNLHK</sequence>
<keyword evidence="5" id="KW-0472">Membrane</keyword>
<comment type="similarity">
    <text evidence="2">Belongs to the bacterial solute-binding protein 5 family.</text>
</comment>
<dbReference type="InterPro" id="IPR000914">
    <property type="entry name" value="SBP_5_dom"/>
</dbReference>
<dbReference type="RefSeq" id="WP_282334869.1">
    <property type="nucleotide sequence ID" value="NZ_JASBRG010000007.1"/>
</dbReference>
<dbReference type="SUPFAM" id="SSF53850">
    <property type="entry name" value="Periplasmic binding protein-like II"/>
    <property type="match status" value="1"/>
</dbReference>
<gene>
    <name evidence="7" type="ORF">QJ048_13320</name>
</gene>
<feature type="domain" description="Solute-binding protein family 5" evidence="6">
    <location>
        <begin position="94"/>
        <end position="482"/>
    </location>
</feature>
<dbReference type="InterPro" id="IPR030678">
    <property type="entry name" value="Peptide/Ni-bd"/>
</dbReference>
<evidence type="ECO:0000256" key="1">
    <source>
        <dbReference type="ARBA" id="ARBA00004196"/>
    </source>
</evidence>
<organism evidence="7 8">
    <name type="scientific">Pinibacter soli</name>
    <dbReference type="NCBI Taxonomy" id="3044211"/>
    <lineage>
        <taxon>Bacteria</taxon>
        <taxon>Pseudomonadati</taxon>
        <taxon>Bacteroidota</taxon>
        <taxon>Chitinophagia</taxon>
        <taxon>Chitinophagales</taxon>
        <taxon>Chitinophagaceae</taxon>
        <taxon>Pinibacter</taxon>
    </lineage>
</organism>
<evidence type="ECO:0000259" key="6">
    <source>
        <dbReference type="Pfam" id="PF00496"/>
    </source>
</evidence>
<proteinExistence type="inferred from homology"/>
<keyword evidence="3" id="KW-0813">Transport</keyword>
<name>A0ABT6RDV7_9BACT</name>
<dbReference type="Pfam" id="PF00496">
    <property type="entry name" value="SBP_bac_5"/>
    <property type="match status" value="1"/>
</dbReference>
<accession>A0ABT6RDV7</accession>
<evidence type="ECO:0000256" key="4">
    <source>
        <dbReference type="ARBA" id="ARBA00022729"/>
    </source>
</evidence>
<keyword evidence="8" id="KW-1185">Reference proteome</keyword>
<comment type="caution">
    <text evidence="7">The sequence shown here is derived from an EMBL/GenBank/DDBJ whole genome shotgun (WGS) entry which is preliminary data.</text>
</comment>
<dbReference type="PANTHER" id="PTHR30290:SF10">
    <property type="entry name" value="PERIPLASMIC OLIGOPEPTIDE-BINDING PROTEIN-RELATED"/>
    <property type="match status" value="1"/>
</dbReference>
<evidence type="ECO:0000256" key="3">
    <source>
        <dbReference type="ARBA" id="ARBA00022448"/>
    </source>
</evidence>
<evidence type="ECO:0000313" key="7">
    <source>
        <dbReference type="EMBL" id="MDI3320764.1"/>
    </source>
</evidence>
<evidence type="ECO:0000256" key="2">
    <source>
        <dbReference type="ARBA" id="ARBA00005695"/>
    </source>
</evidence>
<keyword evidence="4" id="KW-0732">Signal</keyword>
<dbReference type="Gene3D" id="3.10.105.10">
    <property type="entry name" value="Dipeptide-binding Protein, Domain 3"/>
    <property type="match status" value="1"/>
</dbReference>